<dbReference type="EMBL" id="KB206184">
    <property type="protein sequence ID" value="ELP94645.1"/>
    <property type="molecule type" value="Genomic_DNA"/>
</dbReference>
<keyword evidence="5" id="KW-1185">Reference proteome</keyword>
<feature type="compositionally biased region" description="Basic and acidic residues" evidence="2">
    <location>
        <begin position="1124"/>
        <end position="1138"/>
    </location>
</feature>
<dbReference type="VEuPathDB" id="AmoebaDB:EIN_498450"/>
<keyword evidence="1" id="KW-0175">Coiled coil</keyword>
<dbReference type="Proteomes" id="UP000014680">
    <property type="component" value="Unassembled WGS sequence"/>
</dbReference>
<dbReference type="OrthoDB" id="29520at2759"/>
<gene>
    <name evidence="4" type="ORF">EIN_498450</name>
</gene>
<feature type="domain" description="Helicase C-terminal" evidence="3">
    <location>
        <begin position="505"/>
        <end position="590"/>
    </location>
</feature>
<dbReference type="RefSeq" id="XP_004261416.1">
    <property type="nucleotide sequence ID" value="XM_004261368.1"/>
</dbReference>
<evidence type="ECO:0000256" key="2">
    <source>
        <dbReference type="SAM" id="MobiDB-lite"/>
    </source>
</evidence>
<dbReference type="Pfam" id="PF00271">
    <property type="entry name" value="Helicase_C"/>
    <property type="match status" value="1"/>
</dbReference>
<name>A0A0A1UG97_ENTIV</name>
<dbReference type="AlphaFoldDB" id="A0A0A1UG97"/>
<dbReference type="InterPro" id="IPR001650">
    <property type="entry name" value="Helicase_C-like"/>
</dbReference>
<dbReference type="KEGG" id="eiv:EIN_498450"/>
<dbReference type="SUPFAM" id="SSF54160">
    <property type="entry name" value="Chromo domain-like"/>
    <property type="match status" value="1"/>
</dbReference>
<evidence type="ECO:0000313" key="5">
    <source>
        <dbReference type="Proteomes" id="UP000014680"/>
    </source>
</evidence>
<dbReference type="InterPro" id="IPR027417">
    <property type="entry name" value="P-loop_NTPase"/>
</dbReference>
<dbReference type="GeneID" id="14893606"/>
<proteinExistence type="predicted"/>
<evidence type="ECO:0000256" key="1">
    <source>
        <dbReference type="SAM" id="Coils"/>
    </source>
</evidence>
<feature type="region of interest" description="Disordered" evidence="2">
    <location>
        <begin position="34"/>
        <end position="70"/>
    </location>
</feature>
<organism evidence="4 5">
    <name type="scientific">Entamoeba invadens IP1</name>
    <dbReference type="NCBI Taxonomy" id="370355"/>
    <lineage>
        <taxon>Eukaryota</taxon>
        <taxon>Amoebozoa</taxon>
        <taxon>Evosea</taxon>
        <taxon>Archamoebae</taxon>
        <taxon>Mastigamoebida</taxon>
        <taxon>Entamoebidae</taxon>
        <taxon>Entamoeba</taxon>
    </lineage>
</organism>
<accession>A0A0A1UG97</accession>
<sequence length="1146" mass="132497">MDQINDLITEKKTIQRGGDTFEYVVLRKTLLPREEPVEVNSTSSEEESPVRPKRTRHKQMKQDEEEEKKRVEEINMQTQSSLVIRQVLTKHIPKNDSVPISTIFKYFVPSTELFYQTYPTDKVLYLVQWQNFSLTEATWILESEVNPTIDRDGIVDKFNETWNLDLPLKDLQKRKHKEVLPFIQEMVPTQLLIPSKIIQELPQVDEAGKSSTMYRVKWPGTIDVFVSDEVYNFFTTERNASLLQRWSNAIGRFPITFNDEEEEVQSQIEEGFKSGQDILFTGGYGKRTAALGYMFHAFKKSRCNKAELIVCDESTLPYYTIQLPYLFPGVQLTYIVKLPTSEVLESLYELELYDGDKLKPQIVVLCCKKFTFKKGIKFECMLVDVQEEDNMTIKTIRFGQCERFIAISRNEKTYDALTAFLQCKARNEIVKIRFDGSGPSIYTTFVMIKMQQKQGGIYYDTMESIQSGKSKISLAEDMRRVLLFPNVSSFQMNVKGMKMTVCEKFVQMYRNLGKKVVLMSPIAAALDYIKKVMQCKYVSWSNSMKENIQQASEFVNKKATMLCVDSNAYNEGVDLSEADCLIMLDNDYTTRKVEEICWKWRLGMAKDLKIVYFVFEDTIDEDNAAMMRCGDGIFSLHDKSSTARFSVLQTKKILGENLNKEIAETNEKLVVLRTGSKEDVEKFETMKRENLEALMEEEKKRAEEQQRVNEEERIKQEEKNRLYREKKSMKIVKTKSGMKNIEYLEINDDTAKKMECESVKKDDRKRGISDLVKDEDIRVFDLNDDNMKYVVDEDTKGVTTELQKMYQKKIEKEEAVAVAQRMTCMMLRYGLEKKNWPKGVFQQFSTKAQRQVKEIGFEGVHFSKKIRENSEKYASVLLALKEMEDGKEGPEYPTESEWGGATDVVLLMEVKRYGLECPGLWLKNLVIKFMLSKLGYTDERERMEFVTKRCEAVVGFYLTNARKEPTVIEDGSSSEKEKEETKKMEIESKLFQSTVVSNTKEKEANTNITQLDKMEMEPITPQVDLSTPLMEVEKNVDAGNTKQQTVTPTPVANIQLVKEKLETPKESKGEKTPLLLQTEKSNEDILKEPGFVTKKVEENEKSITIEPKKSIEQVPSIPIEPAKLEKKVEGDTDMHVEELAVEPKNN</sequence>
<dbReference type="SUPFAM" id="SSF52540">
    <property type="entry name" value="P-loop containing nucleoside triphosphate hydrolases"/>
    <property type="match status" value="1"/>
</dbReference>
<feature type="region of interest" description="Disordered" evidence="2">
    <location>
        <begin position="1063"/>
        <end position="1082"/>
    </location>
</feature>
<reference evidence="4 5" key="1">
    <citation type="submission" date="2012-10" db="EMBL/GenBank/DDBJ databases">
        <authorList>
            <person name="Zafar N."/>
            <person name="Inman J."/>
            <person name="Hall N."/>
            <person name="Lorenzi H."/>
            <person name="Caler E."/>
        </authorList>
    </citation>
    <scope>NUCLEOTIDE SEQUENCE [LARGE SCALE GENOMIC DNA]</scope>
    <source>
        <strain evidence="4 5">IP1</strain>
    </source>
</reference>
<evidence type="ECO:0000259" key="3">
    <source>
        <dbReference type="Pfam" id="PF00271"/>
    </source>
</evidence>
<feature type="coiled-coil region" evidence="1">
    <location>
        <begin position="686"/>
        <end position="721"/>
    </location>
</feature>
<dbReference type="OMA" id="HYEDWPK"/>
<protein>
    <recommendedName>
        <fullName evidence="3">Helicase C-terminal domain-containing protein</fullName>
    </recommendedName>
</protein>
<feature type="region of interest" description="Disordered" evidence="2">
    <location>
        <begin position="1124"/>
        <end position="1146"/>
    </location>
</feature>
<evidence type="ECO:0000313" key="4">
    <source>
        <dbReference type="EMBL" id="ELP94645.1"/>
    </source>
</evidence>
<dbReference type="InterPro" id="IPR016197">
    <property type="entry name" value="Chromo-like_dom_sf"/>
</dbReference>
<dbReference type="Gene3D" id="3.40.50.300">
    <property type="entry name" value="P-loop containing nucleotide triphosphate hydrolases"/>
    <property type="match status" value="1"/>
</dbReference>